<feature type="domain" description="DUF1468" evidence="2">
    <location>
        <begin position="10"/>
        <end position="145"/>
    </location>
</feature>
<keyword evidence="1" id="KW-0812">Transmembrane</keyword>
<comment type="caution">
    <text evidence="3">The sequence shown here is derived from an EMBL/GenBank/DDBJ whole genome shotgun (WGS) entry which is preliminary data.</text>
</comment>
<feature type="transmembrane region" description="Helical" evidence="1">
    <location>
        <begin position="98"/>
        <end position="114"/>
    </location>
</feature>
<sequence>MIVNQKDLGAGLSFLGMAIVYGRVALRELPFGSALAMGPGYFPIVLCMLLGVIGSFLTIRALCAAQRISLSSRFSWRPVTAICLAVIIFGTFIRELGLFLSVFGTAFICSLASRQFAWKSGVYLAVVLAILCTGIFAYGVRLPLPVIGTWFTG</sequence>
<protein>
    <submittedName>
        <fullName evidence="3">Tripartite tricarboxylate transporter TctB family protein</fullName>
    </submittedName>
</protein>
<evidence type="ECO:0000256" key="1">
    <source>
        <dbReference type="SAM" id="Phobius"/>
    </source>
</evidence>
<gene>
    <name evidence="3" type="ORF">C7450_102344</name>
</gene>
<keyword evidence="4" id="KW-1185">Reference proteome</keyword>
<dbReference type="RefSeq" id="WP_110373570.1">
    <property type="nucleotide sequence ID" value="NZ_JAHBRY010000002.1"/>
</dbReference>
<evidence type="ECO:0000313" key="3">
    <source>
        <dbReference type="EMBL" id="PXW63428.1"/>
    </source>
</evidence>
<dbReference type="AlphaFoldDB" id="A0A2V3UEX3"/>
<dbReference type="OrthoDB" id="5186924at2"/>
<dbReference type="Pfam" id="PF07331">
    <property type="entry name" value="TctB"/>
    <property type="match status" value="1"/>
</dbReference>
<feature type="transmembrane region" description="Helical" evidence="1">
    <location>
        <begin position="41"/>
        <end position="62"/>
    </location>
</feature>
<evidence type="ECO:0000313" key="4">
    <source>
        <dbReference type="Proteomes" id="UP000248021"/>
    </source>
</evidence>
<proteinExistence type="predicted"/>
<keyword evidence="1" id="KW-1133">Transmembrane helix</keyword>
<feature type="transmembrane region" description="Helical" evidence="1">
    <location>
        <begin position="7"/>
        <end position="26"/>
    </location>
</feature>
<name>A0A2V3UEX3_9HYPH</name>
<accession>A0A2V3UEX3</accession>
<reference evidence="3 4" key="1">
    <citation type="submission" date="2018-05" db="EMBL/GenBank/DDBJ databases">
        <title>Genomic Encyclopedia of Type Strains, Phase IV (KMG-IV): sequencing the most valuable type-strain genomes for metagenomic binning, comparative biology and taxonomic classification.</title>
        <authorList>
            <person name="Goeker M."/>
        </authorList>
    </citation>
    <scope>NUCLEOTIDE SEQUENCE [LARGE SCALE GENOMIC DNA]</scope>
    <source>
        <strain evidence="3 4">DSM 6462</strain>
    </source>
</reference>
<dbReference type="Proteomes" id="UP000248021">
    <property type="component" value="Unassembled WGS sequence"/>
</dbReference>
<feature type="transmembrane region" description="Helical" evidence="1">
    <location>
        <begin position="121"/>
        <end position="140"/>
    </location>
</feature>
<organism evidence="3 4">
    <name type="scientific">Chelatococcus asaccharovorans</name>
    <dbReference type="NCBI Taxonomy" id="28210"/>
    <lineage>
        <taxon>Bacteria</taxon>
        <taxon>Pseudomonadati</taxon>
        <taxon>Pseudomonadota</taxon>
        <taxon>Alphaproteobacteria</taxon>
        <taxon>Hyphomicrobiales</taxon>
        <taxon>Chelatococcaceae</taxon>
        <taxon>Chelatococcus</taxon>
    </lineage>
</organism>
<feature type="transmembrane region" description="Helical" evidence="1">
    <location>
        <begin position="74"/>
        <end position="92"/>
    </location>
</feature>
<dbReference type="EMBL" id="QJJK01000002">
    <property type="protein sequence ID" value="PXW63428.1"/>
    <property type="molecule type" value="Genomic_DNA"/>
</dbReference>
<keyword evidence="1" id="KW-0472">Membrane</keyword>
<evidence type="ECO:0000259" key="2">
    <source>
        <dbReference type="Pfam" id="PF07331"/>
    </source>
</evidence>
<dbReference type="InterPro" id="IPR009936">
    <property type="entry name" value="DUF1468"/>
</dbReference>